<dbReference type="STRING" id="44689.Q54IQ1"/>
<dbReference type="EMBL" id="AAFI02000117">
    <property type="protein sequence ID" value="EAL63157.1"/>
    <property type="molecule type" value="Genomic_DNA"/>
</dbReference>
<dbReference type="Proteomes" id="UP000002195">
    <property type="component" value="Unassembled WGS sequence"/>
</dbReference>
<dbReference type="SUPFAM" id="SSF48452">
    <property type="entry name" value="TPR-like"/>
    <property type="match status" value="1"/>
</dbReference>
<dbReference type="GeneID" id="8626709"/>
<dbReference type="PANTHER" id="PTHR45663:SF11">
    <property type="entry name" value="GEO12009P1"/>
    <property type="match status" value="1"/>
</dbReference>
<accession>Q54IQ1</accession>
<name>Q54IQ1_DICDI</name>
<evidence type="ECO:0000313" key="4">
    <source>
        <dbReference type="Proteomes" id="UP000002195"/>
    </source>
</evidence>
<dbReference type="InterPro" id="IPR036249">
    <property type="entry name" value="Thioredoxin-like_sf"/>
</dbReference>
<keyword evidence="4" id="KW-1185">Reference proteome</keyword>
<dbReference type="dictyBase" id="DDB_G0288595"/>
<dbReference type="HOGENOM" id="CLU_676924_0_0_1"/>
<organism evidence="3 4">
    <name type="scientific">Dictyostelium discoideum</name>
    <name type="common">Social amoeba</name>
    <dbReference type="NCBI Taxonomy" id="44689"/>
    <lineage>
        <taxon>Eukaryota</taxon>
        <taxon>Amoebozoa</taxon>
        <taxon>Evosea</taxon>
        <taxon>Eumycetozoa</taxon>
        <taxon>Dictyostelia</taxon>
        <taxon>Dictyosteliales</taxon>
        <taxon>Dictyosteliaceae</taxon>
        <taxon>Dictyostelium</taxon>
    </lineage>
</organism>
<dbReference type="GO" id="GO:0015035">
    <property type="term" value="F:protein-disulfide reductase activity"/>
    <property type="evidence" value="ECO:0000318"/>
    <property type="project" value="GO_Central"/>
</dbReference>
<dbReference type="InParanoid" id="Q54IQ1"/>
<sequence length="407" mass="46920">MNFYKLLSNNCVRSLTKSINNKPIINPKFITSNTFIKRSYFTKSPNNLYSNNYDNYETINKQQQHQHQHQQLEFPEQRNNNSNNKKEEITAESFESKPLIVELDSKNFSEVIKSKVPIILNVYVNHGTVSPALTEALKAYAQEYPGCFLLANLDVDKNLEIANALKVEQLPTLFTLNKGQVLQQFVGLPDHETLDKLVNGLLKLSGGLIGNKSIEQLQTIAELFIKSNEIEKAIEIYENLLSNDTTQLLRTLLGFIQCYTNLNEPDQVEKYLSIIKEKFPNELDHKIIQSSKRILQLKKQVSQTVDSLYKTHNLTLEQIEDKLNNDPTNLDLKYDLSLLYYQIGEYEKSINQLLEILKINKKFTPKNDDQSNTDSAKNLIVKIFESLDSQDPLVIKSRKQLNNIWFS</sequence>
<dbReference type="AlphaFoldDB" id="Q54IQ1"/>
<dbReference type="RefSeq" id="XP_636663.1">
    <property type="nucleotide sequence ID" value="XM_631571.1"/>
</dbReference>
<gene>
    <name evidence="3" type="ORF">DDB_G0288595</name>
</gene>
<dbReference type="FunCoup" id="Q54IQ1">
    <property type="interactions" value="18"/>
</dbReference>
<dbReference type="GO" id="GO:0005737">
    <property type="term" value="C:cytoplasm"/>
    <property type="evidence" value="ECO:0000318"/>
    <property type="project" value="GO_Central"/>
</dbReference>
<evidence type="ECO:0000256" key="1">
    <source>
        <dbReference type="SAM" id="MobiDB-lite"/>
    </source>
</evidence>
<dbReference type="PaxDb" id="44689-DDB0188013"/>
<reference evidence="3 4" key="1">
    <citation type="journal article" date="2005" name="Nature">
        <title>The genome of the social amoeba Dictyostelium discoideum.</title>
        <authorList>
            <consortium name="The Dictyostelium discoideum Sequencing Consortium"/>
            <person name="Eichinger L."/>
            <person name="Pachebat J.A."/>
            <person name="Glockner G."/>
            <person name="Rajandream M.A."/>
            <person name="Sucgang R."/>
            <person name="Berriman M."/>
            <person name="Song J."/>
            <person name="Olsen R."/>
            <person name="Szafranski K."/>
            <person name="Xu Q."/>
            <person name="Tunggal B."/>
            <person name="Kummerfeld S."/>
            <person name="Madera M."/>
            <person name="Konfortov B.A."/>
            <person name="Rivero F."/>
            <person name="Bankier A.T."/>
            <person name="Lehmann R."/>
            <person name="Hamlin N."/>
            <person name="Davies R."/>
            <person name="Gaudet P."/>
            <person name="Fey P."/>
            <person name="Pilcher K."/>
            <person name="Chen G."/>
            <person name="Saunders D."/>
            <person name="Sodergren E."/>
            <person name="Davis P."/>
            <person name="Kerhornou A."/>
            <person name="Nie X."/>
            <person name="Hall N."/>
            <person name="Anjard C."/>
            <person name="Hemphill L."/>
            <person name="Bason N."/>
            <person name="Farbrother P."/>
            <person name="Desany B."/>
            <person name="Just E."/>
            <person name="Morio T."/>
            <person name="Rost R."/>
            <person name="Churcher C."/>
            <person name="Cooper J."/>
            <person name="Haydock S."/>
            <person name="van Driessche N."/>
            <person name="Cronin A."/>
            <person name="Goodhead I."/>
            <person name="Muzny D."/>
            <person name="Mourier T."/>
            <person name="Pain A."/>
            <person name="Lu M."/>
            <person name="Harper D."/>
            <person name="Lindsay R."/>
            <person name="Hauser H."/>
            <person name="James K."/>
            <person name="Quiles M."/>
            <person name="Madan Babu M."/>
            <person name="Saito T."/>
            <person name="Buchrieser C."/>
            <person name="Wardroper A."/>
            <person name="Felder M."/>
            <person name="Thangavelu M."/>
            <person name="Johnson D."/>
            <person name="Knights A."/>
            <person name="Loulseged H."/>
            <person name="Mungall K."/>
            <person name="Oliver K."/>
            <person name="Price C."/>
            <person name="Quail M.A."/>
            <person name="Urushihara H."/>
            <person name="Hernandez J."/>
            <person name="Rabbinowitsch E."/>
            <person name="Steffen D."/>
            <person name="Sanders M."/>
            <person name="Ma J."/>
            <person name="Kohara Y."/>
            <person name="Sharp S."/>
            <person name="Simmonds M."/>
            <person name="Spiegler S."/>
            <person name="Tivey A."/>
            <person name="Sugano S."/>
            <person name="White B."/>
            <person name="Walker D."/>
            <person name="Woodward J."/>
            <person name="Winckler T."/>
            <person name="Tanaka Y."/>
            <person name="Shaulsky G."/>
            <person name="Schleicher M."/>
            <person name="Weinstock G."/>
            <person name="Rosenthal A."/>
            <person name="Cox E.C."/>
            <person name="Chisholm R.L."/>
            <person name="Gibbs R."/>
            <person name="Loomis W.F."/>
            <person name="Platzer M."/>
            <person name="Kay R.R."/>
            <person name="Williams J."/>
            <person name="Dear P.H."/>
            <person name="Noegel A.A."/>
            <person name="Barrell B."/>
            <person name="Kuspa A."/>
        </authorList>
    </citation>
    <scope>NUCLEOTIDE SEQUENCE [LARGE SCALE GENOMIC DNA]</scope>
    <source>
        <strain evidence="3 4">AX4</strain>
    </source>
</reference>
<dbReference type="InterPro" id="IPR011990">
    <property type="entry name" value="TPR-like_helical_dom_sf"/>
</dbReference>
<evidence type="ECO:0000313" key="3">
    <source>
        <dbReference type="EMBL" id="EAL63157.1"/>
    </source>
</evidence>
<dbReference type="VEuPathDB" id="AmoebaDB:DDB_G0288595"/>
<dbReference type="Gene3D" id="1.25.40.10">
    <property type="entry name" value="Tetratricopeptide repeat domain"/>
    <property type="match status" value="1"/>
</dbReference>
<comment type="caution">
    <text evidence="3">The sequence shown here is derived from an EMBL/GenBank/DDBJ whole genome shotgun (WGS) entry which is preliminary data.</text>
</comment>
<dbReference type="PANTHER" id="PTHR45663">
    <property type="entry name" value="GEO12009P1"/>
    <property type="match status" value="1"/>
</dbReference>
<dbReference type="Pfam" id="PF00085">
    <property type="entry name" value="Thioredoxin"/>
    <property type="match status" value="1"/>
</dbReference>
<dbReference type="OMA" id="FVMEAND"/>
<feature type="domain" description="Thioredoxin" evidence="2">
    <location>
        <begin position="101"/>
        <end position="198"/>
    </location>
</feature>
<dbReference type="InterPro" id="IPR013766">
    <property type="entry name" value="Thioredoxin_domain"/>
</dbReference>
<dbReference type="SMR" id="Q54IQ1"/>
<dbReference type="Pfam" id="PF14561">
    <property type="entry name" value="TPR_20"/>
    <property type="match status" value="1"/>
</dbReference>
<dbReference type="Gene3D" id="3.40.30.10">
    <property type="entry name" value="Glutaredoxin"/>
    <property type="match status" value="1"/>
</dbReference>
<dbReference type="SUPFAM" id="SSF52833">
    <property type="entry name" value="Thioredoxin-like"/>
    <property type="match status" value="1"/>
</dbReference>
<feature type="region of interest" description="Disordered" evidence="1">
    <location>
        <begin position="63"/>
        <end position="90"/>
    </location>
</feature>
<proteinExistence type="predicted"/>
<protein>
    <recommendedName>
        <fullName evidence="2">Thioredoxin domain-containing protein</fullName>
    </recommendedName>
</protein>
<dbReference type="PhylomeDB" id="Q54IQ1"/>
<evidence type="ECO:0000259" key="2">
    <source>
        <dbReference type="Pfam" id="PF00085"/>
    </source>
</evidence>
<dbReference type="KEGG" id="ddi:DDB_G0288595"/>
<dbReference type="eggNOG" id="KOG0910">
    <property type="taxonomic scope" value="Eukaryota"/>
</dbReference>
<dbReference type="GO" id="GO:0006950">
    <property type="term" value="P:response to stress"/>
    <property type="evidence" value="ECO:0007669"/>
    <property type="project" value="UniProtKB-ARBA"/>
</dbReference>